<evidence type="ECO:0000256" key="1">
    <source>
        <dbReference type="ARBA" id="ARBA00004571"/>
    </source>
</evidence>
<evidence type="ECO:0000256" key="9">
    <source>
        <dbReference type="ARBA" id="ARBA00023237"/>
    </source>
</evidence>
<dbReference type="Gene3D" id="2.40.170.20">
    <property type="entry name" value="TonB-dependent receptor, beta-barrel domain"/>
    <property type="match status" value="1"/>
</dbReference>
<dbReference type="GO" id="GO:0044718">
    <property type="term" value="P:siderophore transmembrane transport"/>
    <property type="evidence" value="ECO:0007669"/>
    <property type="project" value="TreeGrafter"/>
</dbReference>
<keyword evidence="17" id="KW-1185">Reference proteome</keyword>
<feature type="chain" id="PRO_5021857842" evidence="13">
    <location>
        <begin position="29"/>
        <end position="755"/>
    </location>
</feature>
<dbReference type="Proteomes" id="UP000315750">
    <property type="component" value="Chromosome"/>
</dbReference>
<dbReference type="InterPro" id="IPR039426">
    <property type="entry name" value="TonB-dep_rcpt-like"/>
</dbReference>
<dbReference type="Pfam" id="PF00593">
    <property type="entry name" value="TonB_dep_Rec_b-barrel"/>
    <property type="match status" value="1"/>
</dbReference>
<evidence type="ECO:0000256" key="10">
    <source>
        <dbReference type="PROSITE-ProRule" id="PRU01360"/>
    </source>
</evidence>
<name>A0A518AU73_9BACT</name>
<comment type="subcellular location">
    <subcellularLocation>
        <location evidence="1 10">Cell outer membrane</location>
        <topology evidence="1 10">Multi-pass membrane protein</topology>
    </subcellularLocation>
</comment>
<feature type="domain" description="TonB-dependent receptor-like beta-barrel" evidence="14">
    <location>
        <begin position="280"/>
        <end position="728"/>
    </location>
</feature>
<dbReference type="PANTHER" id="PTHR30069:SF29">
    <property type="entry name" value="HEMOGLOBIN AND HEMOGLOBIN-HAPTOGLOBIN-BINDING PROTEIN 1-RELATED"/>
    <property type="match status" value="1"/>
</dbReference>
<evidence type="ECO:0000313" key="16">
    <source>
        <dbReference type="EMBL" id="QDU58277.1"/>
    </source>
</evidence>
<dbReference type="InterPro" id="IPR036942">
    <property type="entry name" value="Beta-barrel_TonB_sf"/>
</dbReference>
<feature type="compositionally biased region" description="Polar residues" evidence="12">
    <location>
        <begin position="72"/>
        <end position="85"/>
    </location>
</feature>
<organism evidence="16 17">
    <name type="scientific">Aeoliella mucimassa</name>
    <dbReference type="NCBI Taxonomy" id="2527972"/>
    <lineage>
        <taxon>Bacteria</taxon>
        <taxon>Pseudomonadati</taxon>
        <taxon>Planctomycetota</taxon>
        <taxon>Planctomycetia</taxon>
        <taxon>Pirellulales</taxon>
        <taxon>Lacipirellulaceae</taxon>
        <taxon>Aeoliella</taxon>
    </lineage>
</organism>
<keyword evidence="7 10" id="KW-0472">Membrane</keyword>
<dbReference type="Pfam" id="PF07715">
    <property type="entry name" value="Plug"/>
    <property type="match status" value="1"/>
</dbReference>
<keyword evidence="5 13" id="KW-0732">Signal</keyword>
<keyword evidence="6 11" id="KW-0798">TonB box</keyword>
<accession>A0A518AU73</accession>
<dbReference type="PANTHER" id="PTHR30069">
    <property type="entry name" value="TONB-DEPENDENT OUTER MEMBRANE RECEPTOR"/>
    <property type="match status" value="1"/>
</dbReference>
<feature type="region of interest" description="Disordered" evidence="12">
    <location>
        <begin position="46"/>
        <end position="85"/>
    </location>
</feature>
<keyword evidence="3 10" id="KW-1134">Transmembrane beta strand</keyword>
<evidence type="ECO:0000259" key="14">
    <source>
        <dbReference type="Pfam" id="PF00593"/>
    </source>
</evidence>
<dbReference type="InterPro" id="IPR000531">
    <property type="entry name" value="Beta-barrel_TonB"/>
</dbReference>
<evidence type="ECO:0000256" key="8">
    <source>
        <dbReference type="ARBA" id="ARBA00023170"/>
    </source>
</evidence>
<dbReference type="SUPFAM" id="SSF56935">
    <property type="entry name" value="Porins"/>
    <property type="match status" value="1"/>
</dbReference>
<comment type="similarity">
    <text evidence="10 11">Belongs to the TonB-dependent receptor family.</text>
</comment>
<dbReference type="GO" id="GO:0009279">
    <property type="term" value="C:cell outer membrane"/>
    <property type="evidence" value="ECO:0007669"/>
    <property type="project" value="UniProtKB-SubCell"/>
</dbReference>
<evidence type="ECO:0000256" key="5">
    <source>
        <dbReference type="ARBA" id="ARBA00022729"/>
    </source>
</evidence>
<dbReference type="GO" id="GO:0015344">
    <property type="term" value="F:siderophore uptake transmembrane transporter activity"/>
    <property type="evidence" value="ECO:0007669"/>
    <property type="project" value="TreeGrafter"/>
</dbReference>
<dbReference type="EMBL" id="CP036278">
    <property type="protein sequence ID" value="QDU58277.1"/>
    <property type="molecule type" value="Genomic_DNA"/>
</dbReference>
<keyword evidence="9 10" id="KW-0998">Cell outer membrane</keyword>
<feature type="signal peptide" evidence="13">
    <location>
        <begin position="1"/>
        <end position="28"/>
    </location>
</feature>
<feature type="domain" description="TonB-dependent receptor plug" evidence="15">
    <location>
        <begin position="115"/>
        <end position="221"/>
    </location>
</feature>
<evidence type="ECO:0000256" key="4">
    <source>
        <dbReference type="ARBA" id="ARBA00022692"/>
    </source>
</evidence>
<dbReference type="PROSITE" id="PS52016">
    <property type="entry name" value="TONB_DEPENDENT_REC_3"/>
    <property type="match status" value="1"/>
</dbReference>
<dbReference type="KEGG" id="amuc:Pan181_45100"/>
<keyword evidence="8" id="KW-0675">Receptor</keyword>
<evidence type="ECO:0000256" key="12">
    <source>
        <dbReference type="SAM" id="MobiDB-lite"/>
    </source>
</evidence>
<reference evidence="16 17" key="1">
    <citation type="submission" date="2019-02" db="EMBL/GenBank/DDBJ databases">
        <title>Deep-cultivation of Planctomycetes and their phenomic and genomic characterization uncovers novel biology.</title>
        <authorList>
            <person name="Wiegand S."/>
            <person name="Jogler M."/>
            <person name="Boedeker C."/>
            <person name="Pinto D."/>
            <person name="Vollmers J."/>
            <person name="Rivas-Marin E."/>
            <person name="Kohn T."/>
            <person name="Peeters S.H."/>
            <person name="Heuer A."/>
            <person name="Rast P."/>
            <person name="Oberbeckmann S."/>
            <person name="Bunk B."/>
            <person name="Jeske O."/>
            <person name="Meyerdierks A."/>
            <person name="Storesund J.E."/>
            <person name="Kallscheuer N."/>
            <person name="Luecker S."/>
            <person name="Lage O.M."/>
            <person name="Pohl T."/>
            <person name="Merkel B.J."/>
            <person name="Hornburger P."/>
            <person name="Mueller R.-W."/>
            <person name="Bruemmer F."/>
            <person name="Labrenz M."/>
            <person name="Spormann A.M."/>
            <person name="Op den Camp H."/>
            <person name="Overmann J."/>
            <person name="Amann R."/>
            <person name="Jetten M.S.M."/>
            <person name="Mascher T."/>
            <person name="Medema M.H."/>
            <person name="Devos D.P."/>
            <person name="Kaster A.-K."/>
            <person name="Ovreas L."/>
            <person name="Rohde M."/>
            <person name="Galperin M.Y."/>
            <person name="Jogler C."/>
        </authorList>
    </citation>
    <scope>NUCLEOTIDE SEQUENCE [LARGE SCALE GENOMIC DNA]</scope>
    <source>
        <strain evidence="16 17">Pan181</strain>
    </source>
</reference>
<evidence type="ECO:0000256" key="11">
    <source>
        <dbReference type="RuleBase" id="RU003357"/>
    </source>
</evidence>
<evidence type="ECO:0000256" key="7">
    <source>
        <dbReference type="ARBA" id="ARBA00023136"/>
    </source>
</evidence>
<sequence length="755" mass="83607" precursor="true">MDKPNWTSLGARFTLLGMLLCSATAVLAQDDLAPTQEPTLPEVQVQPPVDDAASSEAAESHQATAPLAEPFSANNPPNTLLGTERSYPNLSQLEFGQPGLFNENTGILRGGGNLFDSSAAGTIVTREILAEKQATDMFHALQNEVGVMMQRTAAGQSSPFIRGLTGQQVLILVDGVRLNNSVTRFGPNQYFNTIDPGMVDHLEVVRGAGSVLWGADAIGGVINVVSRSPDSQYGMCCGDYSTGEFHQYYNTADSSSYSRMNVEGWGGSMGVFAGGSYYNVNDLDTGFDFGRQPGTDYDQYAGDVKMNYLLDRNSMLTVSLQHFEQERLPRSDRFPGYPGDLNNSNTLSGARFFDPQQRDLAYVRYQAVNPNAWSDALTVTTSYHRQRDVQTRGVPTTRYQETDVESVGINAVSTKELAEGFGKLTAGFDWYHDDVDSPYGGAATGPIVPDDAFYERFGVFLNWGFALTDRLDVETGVRYELADLAGTPVVEVAGTPTPMFINPNFQDWVAHVGLVYEVDRDIHLVGNISEGFRPPNLDDLMANNPNVLQAGFDLPSLDLTPEHSVTYEIGMKTDHEKLRTQTFVYWTQIDDNIVPITAGANQFTKDNQDSSIQGVEFDGEYLLDRQWSLYGNYWYTYGENKETGAPLSRIPPQQGILGLRWRDRELRSYVTTYVWMADKQDRLDPVRDLSDERIPPGGTPGYATLNVRMGRSYGRHNQHRLSLSLENLTDKDYLVHGSGVYGTGFTARFGYSWVR</sequence>
<evidence type="ECO:0000256" key="2">
    <source>
        <dbReference type="ARBA" id="ARBA00022448"/>
    </source>
</evidence>
<dbReference type="Gene3D" id="2.170.130.10">
    <property type="entry name" value="TonB-dependent receptor, plug domain"/>
    <property type="match status" value="1"/>
</dbReference>
<protein>
    <submittedName>
        <fullName evidence="16">Heme/hemopexin utilization protein C</fullName>
    </submittedName>
</protein>
<evidence type="ECO:0000256" key="13">
    <source>
        <dbReference type="SAM" id="SignalP"/>
    </source>
</evidence>
<evidence type="ECO:0000313" key="17">
    <source>
        <dbReference type="Proteomes" id="UP000315750"/>
    </source>
</evidence>
<keyword evidence="2 10" id="KW-0813">Transport</keyword>
<dbReference type="InterPro" id="IPR037066">
    <property type="entry name" value="Plug_dom_sf"/>
</dbReference>
<dbReference type="InterPro" id="IPR012910">
    <property type="entry name" value="Plug_dom"/>
</dbReference>
<dbReference type="AlphaFoldDB" id="A0A518AU73"/>
<keyword evidence="4 10" id="KW-0812">Transmembrane</keyword>
<dbReference type="CDD" id="cd01347">
    <property type="entry name" value="ligand_gated_channel"/>
    <property type="match status" value="1"/>
</dbReference>
<proteinExistence type="inferred from homology"/>
<evidence type="ECO:0000256" key="6">
    <source>
        <dbReference type="ARBA" id="ARBA00023077"/>
    </source>
</evidence>
<gene>
    <name evidence="16" type="primary">hxuC</name>
    <name evidence="16" type="ORF">Pan181_45100</name>
</gene>
<evidence type="ECO:0000259" key="15">
    <source>
        <dbReference type="Pfam" id="PF07715"/>
    </source>
</evidence>
<dbReference type="OrthoDB" id="101167at2"/>
<evidence type="ECO:0000256" key="3">
    <source>
        <dbReference type="ARBA" id="ARBA00022452"/>
    </source>
</evidence>